<evidence type="ECO:0000313" key="2">
    <source>
        <dbReference type="Proteomes" id="UP000177528"/>
    </source>
</evidence>
<proteinExistence type="predicted"/>
<dbReference type="EMBL" id="MHHR01000033">
    <property type="protein sequence ID" value="OGY33133.1"/>
    <property type="molecule type" value="Genomic_DNA"/>
</dbReference>
<protein>
    <submittedName>
        <fullName evidence="1">Uncharacterized protein</fullName>
    </submittedName>
</protein>
<dbReference type="Proteomes" id="UP000177528">
    <property type="component" value="Unassembled WGS sequence"/>
</dbReference>
<name>A0A1G1WZJ5_9BACT</name>
<accession>A0A1G1WZJ5</accession>
<gene>
    <name evidence="1" type="ORF">A3D99_01590</name>
</gene>
<dbReference type="AlphaFoldDB" id="A0A1G1WZJ5"/>
<reference evidence="1 2" key="1">
    <citation type="journal article" date="2016" name="Nat. Commun.">
        <title>Thousands of microbial genomes shed light on interconnected biogeochemical processes in an aquifer system.</title>
        <authorList>
            <person name="Anantharaman K."/>
            <person name="Brown C.T."/>
            <person name="Hug L.A."/>
            <person name="Sharon I."/>
            <person name="Castelle C.J."/>
            <person name="Probst A.J."/>
            <person name="Thomas B.C."/>
            <person name="Singh A."/>
            <person name="Wilkins M.J."/>
            <person name="Karaoz U."/>
            <person name="Brodie E.L."/>
            <person name="Williams K.H."/>
            <person name="Hubbard S.S."/>
            <person name="Banfield J.F."/>
        </authorList>
    </citation>
    <scope>NUCLEOTIDE SEQUENCE [LARGE SCALE GENOMIC DNA]</scope>
</reference>
<organism evidence="1 2">
    <name type="scientific">Candidatus Andersenbacteria bacterium RIFCSPHIGHO2_12_FULL_45_11</name>
    <dbReference type="NCBI Taxonomy" id="1797281"/>
    <lineage>
        <taxon>Bacteria</taxon>
        <taxon>Candidatus Anderseniibacteriota</taxon>
    </lineage>
</organism>
<sequence>MSVTIWDYFSKIDLQDLWRIVQEDGEHDRLFAVICRMRGLPAKKSDYSYRKIVGSKSPNCHQDVFAGMLYGITQELVVMLPARPFLPIGFTGLIFPTGSDEREGGVLYQLFPFAPVDEDVSLCIDSRCTDLFRRNSPELTEYESVAIREGIQRGQPTAGCIRGECREDSHKSHRFYLNRFQLEDLMCWLSGYFPD</sequence>
<evidence type="ECO:0000313" key="1">
    <source>
        <dbReference type="EMBL" id="OGY33133.1"/>
    </source>
</evidence>
<comment type="caution">
    <text evidence="1">The sequence shown here is derived from an EMBL/GenBank/DDBJ whole genome shotgun (WGS) entry which is preliminary data.</text>
</comment>